<dbReference type="WBParaSite" id="SBAD_0000550201-mRNA-1">
    <property type="protein sequence ID" value="SBAD_0000550201-mRNA-1"/>
    <property type="gene ID" value="SBAD_0000550201"/>
</dbReference>
<evidence type="ECO:0000313" key="4">
    <source>
        <dbReference type="WBParaSite" id="SBAD_0000550201-mRNA-1"/>
    </source>
</evidence>
<dbReference type="EMBL" id="UZAM01008886">
    <property type="protein sequence ID" value="VDP06822.1"/>
    <property type="molecule type" value="Genomic_DNA"/>
</dbReference>
<keyword evidence="1" id="KW-0256">Endoplasmic reticulum</keyword>
<dbReference type="PANTHER" id="PTHR20961:SF148">
    <property type="entry name" value="EGF DOMAIN-SPECIFIC O-LINKED N-ACETYLGLUCOSAMINE TRANSFERASE"/>
    <property type="match status" value="1"/>
</dbReference>
<organism evidence="4">
    <name type="scientific">Soboliphyme baturini</name>
    <dbReference type="NCBI Taxonomy" id="241478"/>
    <lineage>
        <taxon>Eukaryota</taxon>
        <taxon>Metazoa</taxon>
        <taxon>Ecdysozoa</taxon>
        <taxon>Nematoda</taxon>
        <taxon>Enoplea</taxon>
        <taxon>Dorylaimia</taxon>
        <taxon>Dioctophymatida</taxon>
        <taxon>Dioctophymatoidea</taxon>
        <taxon>Soboliphymatidae</taxon>
        <taxon>Soboliphyme</taxon>
    </lineage>
</organism>
<reference evidence="2 3" key="2">
    <citation type="submission" date="2018-11" db="EMBL/GenBank/DDBJ databases">
        <authorList>
            <consortium name="Pathogen Informatics"/>
        </authorList>
    </citation>
    <scope>NUCLEOTIDE SEQUENCE [LARGE SCALE GENOMIC DNA]</scope>
</reference>
<sequence length="342" mass="39810">MHLKRLQCAFSLLQDGSSLRCSKHLRYCYGRNIFFDFNLCVSYLLLRYRSDVIRDGDVGGNCILNDNILRERADETGYLQSWAGELIHFASRSDFRMDRKSCDVIFTKPVIIMKLDAGVSMYHHFCDFINLYASQHINGSFDETVPIILWDTSAYGYHDLFSAMWRVFSQEQPIQLKDFDGKRVCFREVMMPLLARMFFGLYYNMPLIRGCHGSGLIHAFSKHVLHRMNIRQIGPLEDKIRITLLSRDSQYRRILNEQKVTLGLNLTLFPLLTILDVFMSVHGSGLTHLLFLPDWAAVVEIYNCGDKDCYKDLARLRGVKYFTWEDESKLTLENSVGTFILW</sequence>
<accession>A0A183INT9</accession>
<dbReference type="PANTHER" id="PTHR20961">
    <property type="entry name" value="GLYCOSYLTRANSFERASE"/>
    <property type="match status" value="1"/>
</dbReference>
<proteinExistence type="predicted"/>
<dbReference type="Proteomes" id="UP000270296">
    <property type="component" value="Unassembled WGS sequence"/>
</dbReference>
<dbReference type="GO" id="GO:0005788">
    <property type="term" value="C:endoplasmic reticulum lumen"/>
    <property type="evidence" value="ECO:0007669"/>
    <property type="project" value="TreeGrafter"/>
</dbReference>
<name>A0A183INT9_9BILA</name>
<gene>
    <name evidence="2" type="ORF">SBAD_LOCUS5286</name>
</gene>
<dbReference type="GO" id="GO:0097363">
    <property type="term" value="F:protein O-acetylglucosaminyltransferase activity"/>
    <property type="evidence" value="ECO:0007669"/>
    <property type="project" value="TreeGrafter"/>
</dbReference>
<reference evidence="4" key="1">
    <citation type="submission" date="2016-06" db="UniProtKB">
        <authorList>
            <consortium name="WormBaseParasite"/>
        </authorList>
    </citation>
    <scope>IDENTIFICATION</scope>
</reference>
<evidence type="ECO:0000313" key="3">
    <source>
        <dbReference type="Proteomes" id="UP000270296"/>
    </source>
</evidence>
<keyword evidence="3" id="KW-1185">Reference proteome</keyword>
<dbReference type="OrthoDB" id="529273at2759"/>
<protein>
    <submittedName>
        <fullName evidence="4">Helitron_like_N domain-containing protein</fullName>
    </submittedName>
</protein>
<dbReference type="AlphaFoldDB" id="A0A183INT9"/>
<evidence type="ECO:0000313" key="2">
    <source>
        <dbReference type="EMBL" id="VDP06822.1"/>
    </source>
</evidence>
<evidence type="ECO:0000256" key="1">
    <source>
        <dbReference type="ARBA" id="ARBA00022824"/>
    </source>
</evidence>
<dbReference type="InterPro" id="IPR007657">
    <property type="entry name" value="Glycosyltransferase_61"/>
</dbReference>